<keyword evidence="3" id="KW-1003">Cell membrane</keyword>
<keyword evidence="4" id="KW-0472">Membrane</keyword>
<feature type="domain" description="Major facilitator superfamily (MFS) profile" evidence="5">
    <location>
        <begin position="19"/>
        <end position="444"/>
    </location>
</feature>
<evidence type="ECO:0000259" key="5">
    <source>
        <dbReference type="PROSITE" id="PS50850"/>
    </source>
</evidence>
<comment type="subcellular location">
    <subcellularLocation>
        <location evidence="1">Cell membrane</location>
        <topology evidence="1">Multi-pass membrane protein</topology>
    </subcellularLocation>
</comment>
<keyword evidence="8" id="KW-1185">Reference proteome</keyword>
<feature type="transmembrane region" description="Helical" evidence="4">
    <location>
        <begin position="394"/>
        <end position="413"/>
    </location>
</feature>
<evidence type="ECO:0000313" key="7">
    <source>
        <dbReference type="EMBL" id="GGT94757.1"/>
    </source>
</evidence>
<feature type="transmembrane region" description="Helical" evidence="4">
    <location>
        <begin position="92"/>
        <end position="110"/>
    </location>
</feature>
<evidence type="ECO:0000256" key="4">
    <source>
        <dbReference type="SAM" id="Phobius"/>
    </source>
</evidence>
<accession>A0A348B1S9</accession>
<dbReference type="Gene3D" id="1.20.1250.20">
    <property type="entry name" value="MFS general substrate transporter like domains"/>
    <property type="match status" value="1"/>
</dbReference>
<dbReference type="PROSITE" id="PS50850">
    <property type="entry name" value="MFS"/>
    <property type="match status" value="1"/>
</dbReference>
<reference evidence="6" key="3">
    <citation type="journal article" date="2019" name="BMC Res. Notes">
        <title>Complete genome sequence of the Sulfodiicoccus acidiphilus strain HS-1T, the first crenarchaeon that lacks polB3, isolated from an acidic hot spring in Ohwaku-dani, Hakone, Japan.</title>
        <authorList>
            <person name="Sakai H.D."/>
            <person name="Kurosawa N."/>
        </authorList>
    </citation>
    <scope>NUCLEOTIDE SEQUENCE</scope>
    <source>
        <strain evidence="6">HS-1</strain>
    </source>
</reference>
<evidence type="ECO:0000256" key="3">
    <source>
        <dbReference type="ARBA" id="ARBA00022475"/>
    </source>
</evidence>
<feature type="transmembrane region" description="Helical" evidence="4">
    <location>
        <begin position="157"/>
        <end position="181"/>
    </location>
</feature>
<dbReference type="AlphaFoldDB" id="A0A348B1S9"/>
<keyword evidence="4" id="KW-1133">Transmembrane helix</keyword>
<dbReference type="GO" id="GO:0022857">
    <property type="term" value="F:transmembrane transporter activity"/>
    <property type="evidence" value="ECO:0007669"/>
    <property type="project" value="InterPro"/>
</dbReference>
<keyword evidence="4" id="KW-0812">Transmembrane</keyword>
<dbReference type="RefSeq" id="WP_126449449.1">
    <property type="nucleotide sequence ID" value="NZ_AP018553.1"/>
</dbReference>
<dbReference type="PANTHER" id="PTHR43045">
    <property type="entry name" value="SHIKIMATE TRANSPORTER"/>
    <property type="match status" value="1"/>
</dbReference>
<dbReference type="Proteomes" id="UP000276741">
    <property type="component" value="Chromosome"/>
</dbReference>
<dbReference type="Proteomes" id="UP000616143">
    <property type="component" value="Unassembled WGS sequence"/>
</dbReference>
<feature type="transmembrane region" description="Helical" evidence="4">
    <location>
        <begin position="116"/>
        <end position="136"/>
    </location>
</feature>
<dbReference type="EMBL" id="AP018553">
    <property type="protein sequence ID" value="BBD72131.1"/>
    <property type="molecule type" value="Genomic_DNA"/>
</dbReference>
<feature type="transmembrane region" description="Helical" evidence="4">
    <location>
        <begin position="247"/>
        <end position="270"/>
    </location>
</feature>
<feature type="transmembrane region" description="Helical" evidence="4">
    <location>
        <begin position="15"/>
        <end position="48"/>
    </location>
</feature>
<dbReference type="OrthoDB" id="44119at2157"/>
<evidence type="ECO:0000256" key="1">
    <source>
        <dbReference type="ARBA" id="ARBA00004651"/>
    </source>
</evidence>
<feature type="transmembrane region" description="Helical" evidence="4">
    <location>
        <begin position="350"/>
        <end position="373"/>
    </location>
</feature>
<gene>
    <name evidence="7" type="ORF">GCM10007116_10450</name>
    <name evidence="6" type="ORF">HS1genome_0520</name>
</gene>
<dbReference type="EMBL" id="BMQS01000008">
    <property type="protein sequence ID" value="GGT94757.1"/>
    <property type="molecule type" value="Genomic_DNA"/>
</dbReference>
<protein>
    <submittedName>
        <fullName evidence="6">MFS transporter</fullName>
    </submittedName>
</protein>
<dbReference type="InterPro" id="IPR036259">
    <property type="entry name" value="MFS_trans_sf"/>
</dbReference>
<reference evidence="8" key="2">
    <citation type="submission" date="2018-04" db="EMBL/GenBank/DDBJ databases">
        <title>Complete genome sequence of Sulfodiicoccus acidiphilus strain HS-1.</title>
        <authorList>
            <person name="Sakai H.D."/>
            <person name="Kurosawa N."/>
        </authorList>
    </citation>
    <scope>NUCLEOTIDE SEQUENCE [LARGE SCALE GENOMIC DNA]</scope>
    <source>
        <strain evidence="8">HS-1</strain>
    </source>
</reference>
<reference evidence="7" key="4">
    <citation type="submission" date="2020-09" db="EMBL/GenBank/DDBJ databases">
        <authorList>
            <person name="Sun Q."/>
            <person name="Ohkuma M."/>
        </authorList>
    </citation>
    <scope>NUCLEOTIDE SEQUENCE</scope>
    <source>
        <strain evidence="7">JCM 31740</strain>
    </source>
</reference>
<evidence type="ECO:0000313" key="8">
    <source>
        <dbReference type="Proteomes" id="UP000276741"/>
    </source>
</evidence>
<feature type="transmembrane region" description="Helical" evidence="4">
    <location>
        <begin position="54"/>
        <end position="71"/>
    </location>
</feature>
<evidence type="ECO:0000313" key="6">
    <source>
        <dbReference type="EMBL" id="BBD72131.1"/>
    </source>
</evidence>
<organism evidence="6 8">
    <name type="scientific">Sulfodiicoccus acidiphilus</name>
    <dbReference type="NCBI Taxonomy" id="1670455"/>
    <lineage>
        <taxon>Archaea</taxon>
        <taxon>Thermoproteota</taxon>
        <taxon>Thermoprotei</taxon>
        <taxon>Sulfolobales</taxon>
        <taxon>Sulfolobaceae</taxon>
        <taxon>Sulfodiicoccus</taxon>
    </lineage>
</organism>
<feature type="transmembrane region" description="Helical" evidence="4">
    <location>
        <begin position="193"/>
        <end position="216"/>
    </location>
</feature>
<feature type="transmembrane region" description="Helical" evidence="4">
    <location>
        <begin position="290"/>
        <end position="312"/>
    </location>
</feature>
<feature type="transmembrane region" description="Helical" evidence="4">
    <location>
        <begin position="419"/>
        <end position="439"/>
    </location>
</feature>
<name>A0A348B1S9_9CREN</name>
<dbReference type="InterPro" id="IPR020846">
    <property type="entry name" value="MFS_dom"/>
</dbReference>
<reference evidence="7" key="1">
    <citation type="journal article" date="2014" name="Int. J. Syst. Evol. Microbiol.">
        <title>Complete genome sequence of Corynebacterium casei LMG S-19264T (=DSM 44701T), isolated from a smear-ripened cheese.</title>
        <authorList>
            <consortium name="US DOE Joint Genome Institute (JGI-PGF)"/>
            <person name="Walter F."/>
            <person name="Albersmeier A."/>
            <person name="Kalinowski J."/>
            <person name="Ruckert C."/>
        </authorList>
    </citation>
    <scope>NUCLEOTIDE SEQUENCE</scope>
    <source>
        <strain evidence="7">JCM 31740</strain>
    </source>
</reference>
<dbReference type="InterPro" id="IPR011701">
    <property type="entry name" value="MFS"/>
</dbReference>
<dbReference type="Pfam" id="PF07690">
    <property type="entry name" value="MFS_1"/>
    <property type="match status" value="1"/>
</dbReference>
<dbReference type="GeneID" id="38666024"/>
<dbReference type="KEGG" id="sacd:HS1genome_0520"/>
<dbReference type="SUPFAM" id="SSF103473">
    <property type="entry name" value="MFS general substrate transporter"/>
    <property type="match status" value="1"/>
</dbReference>
<keyword evidence="2" id="KW-0813">Transport</keyword>
<evidence type="ECO:0000256" key="2">
    <source>
        <dbReference type="ARBA" id="ARBA00022448"/>
    </source>
</evidence>
<sequence>MAGGREKTGPVSRKVVLPVAVAASLGSLVDYYDFFLAGFVAGAIWPTLFFPSKVAAVAVASSIAAYGVSYLTRPIGAFLFGNYGDRSGRKSTLIWTLLTAGVAMVGIALVPPYASIGLLAPTLVVLFRLLFGLGIGGEWGGASSWVIEHAYDSKWRAFWASWVQGGAPAGRLVAGLAFAYTSTLLPRPELESIGWRVLFVVGAIVLVVAIVMRYLLSESPLFNELRKERGVERFPASKVLKDSWGKVLKLALAVNYNVSISTIAVLPFTITLVEALGRQHHLTTLELYRLSTFTSLAISLGALSDLIFQAVGGVVSSVIGRKSTLLVSIALSVVAIYPYFLMVITLNPALILVASVLLQSAFGLGYGGVPAFLTESFQTKYRYSGSGLSYQLGSLISGVAGGFVVPAIVLLSPTVTTRWVYVGALAMILTVFSLVAVLMTTETKDVKL</sequence>
<dbReference type="PANTHER" id="PTHR43045:SF1">
    <property type="entry name" value="SHIKIMATE TRANSPORTER"/>
    <property type="match status" value="1"/>
</dbReference>
<feature type="transmembrane region" description="Helical" evidence="4">
    <location>
        <begin position="324"/>
        <end position="344"/>
    </location>
</feature>
<proteinExistence type="predicted"/>
<dbReference type="GO" id="GO:0005886">
    <property type="term" value="C:plasma membrane"/>
    <property type="evidence" value="ECO:0007669"/>
    <property type="project" value="UniProtKB-SubCell"/>
</dbReference>